<sequence length="315" mass="35651">MKETTTTAYNHQEQEVDQNNQNHHHQQIAVEQAEFNMDRIVRPLLKALGRCHDVQIACKLMEKIYRALVFSEKIGIISIKKKYDIDDLPVGKQRQNDDHHAQRNISLPFAESIFRCNGIAVLLVALQHFGNQATAAVCWASRIFVTITGLIPLANRHFVELGGLRTLLKEQGRHGEKIRCVGTYDNMGRAASITMRLEFILKGNFVGILYNLIANLEYQPHGKEAATERCLDLVISILQTYPANAYVQKWGIRYLTAVGKLGDPPVNDMLRRKRVGNIFVTALDHFRDHNDDNGNDDDASVKKVAEAAMKWYASS</sequence>
<reference evidence="2" key="1">
    <citation type="submission" date="2023-08" db="EMBL/GenBank/DDBJ databases">
        <authorList>
            <person name="Audoor S."/>
            <person name="Bilcke G."/>
        </authorList>
    </citation>
    <scope>NUCLEOTIDE SEQUENCE</scope>
</reference>
<accession>A0AAD2G7G2</accession>
<dbReference type="EMBL" id="CAKOGP040002202">
    <property type="protein sequence ID" value="CAJ1965115.1"/>
    <property type="molecule type" value="Genomic_DNA"/>
</dbReference>
<protein>
    <submittedName>
        <fullName evidence="2">Uncharacterized protein</fullName>
    </submittedName>
</protein>
<proteinExistence type="predicted"/>
<evidence type="ECO:0000256" key="1">
    <source>
        <dbReference type="SAM" id="MobiDB-lite"/>
    </source>
</evidence>
<evidence type="ECO:0000313" key="2">
    <source>
        <dbReference type="EMBL" id="CAJ1965115.1"/>
    </source>
</evidence>
<evidence type="ECO:0000313" key="3">
    <source>
        <dbReference type="Proteomes" id="UP001295423"/>
    </source>
</evidence>
<keyword evidence="3" id="KW-1185">Reference proteome</keyword>
<organism evidence="2 3">
    <name type="scientific">Cylindrotheca closterium</name>
    <dbReference type="NCBI Taxonomy" id="2856"/>
    <lineage>
        <taxon>Eukaryota</taxon>
        <taxon>Sar</taxon>
        <taxon>Stramenopiles</taxon>
        <taxon>Ochrophyta</taxon>
        <taxon>Bacillariophyta</taxon>
        <taxon>Bacillariophyceae</taxon>
        <taxon>Bacillariophycidae</taxon>
        <taxon>Bacillariales</taxon>
        <taxon>Bacillariaceae</taxon>
        <taxon>Cylindrotheca</taxon>
    </lineage>
</organism>
<gene>
    <name evidence="2" type="ORF">CYCCA115_LOCUS20955</name>
</gene>
<name>A0AAD2G7G2_9STRA</name>
<comment type="caution">
    <text evidence="2">The sequence shown here is derived from an EMBL/GenBank/DDBJ whole genome shotgun (WGS) entry which is preliminary data.</text>
</comment>
<dbReference type="Proteomes" id="UP001295423">
    <property type="component" value="Unassembled WGS sequence"/>
</dbReference>
<dbReference type="AlphaFoldDB" id="A0AAD2G7G2"/>
<feature type="region of interest" description="Disordered" evidence="1">
    <location>
        <begin position="1"/>
        <end position="24"/>
    </location>
</feature>